<organism evidence="2 3">
    <name type="scientific">Colocasia esculenta</name>
    <name type="common">Wild taro</name>
    <name type="synonym">Arum esculentum</name>
    <dbReference type="NCBI Taxonomy" id="4460"/>
    <lineage>
        <taxon>Eukaryota</taxon>
        <taxon>Viridiplantae</taxon>
        <taxon>Streptophyta</taxon>
        <taxon>Embryophyta</taxon>
        <taxon>Tracheophyta</taxon>
        <taxon>Spermatophyta</taxon>
        <taxon>Magnoliopsida</taxon>
        <taxon>Liliopsida</taxon>
        <taxon>Araceae</taxon>
        <taxon>Aroideae</taxon>
        <taxon>Colocasieae</taxon>
        <taxon>Colocasia</taxon>
    </lineage>
</organism>
<feature type="region of interest" description="Disordered" evidence="1">
    <location>
        <begin position="1"/>
        <end position="68"/>
    </location>
</feature>
<name>A0A843TJG3_COLES</name>
<evidence type="ECO:0000256" key="1">
    <source>
        <dbReference type="SAM" id="MobiDB-lite"/>
    </source>
</evidence>
<proteinExistence type="predicted"/>
<dbReference type="EMBL" id="NMUH01000020">
    <property type="protein sequence ID" value="MQL68739.1"/>
    <property type="molecule type" value="Genomic_DNA"/>
</dbReference>
<comment type="caution">
    <text evidence="2">The sequence shown here is derived from an EMBL/GenBank/DDBJ whole genome shotgun (WGS) entry which is preliminary data.</text>
</comment>
<evidence type="ECO:0000313" key="2">
    <source>
        <dbReference type="EMBL" id="MQL68739.1"/>
    </source>
</evidence>
<dbReference type="AlphaFoldDB" id="A0A843TJG3"/>
<feature type="compositionally biased region" description="Basic residues" evidence="1">
    <location>
        <begin position="13"/>
        <end position="29"/>
    </location>
</feature>
<sequence>MSPFRVRSTEKIRQHKNKHKEQARGRTPRLAKASSDRAKLREVGRNSKKNKQDFSSTSGLQQVLEMRV</sequence>
<dbReference type="Proteomes" id="UP000652761">
    <property type="component" value="Unassembled WGS sequence"/>
</dbReference>
<keyword evidence="3" id="KW-1185">Reference proteome</keyword>
<evidence type="ECO:0000313" key="3">
    <source>
        <dbReference type="Proteomes" id="UP000652761"/>
    </source>
</evidence>
<protein>
    <submittedName>
        <fullName evidence="2">Uncharacterized protein</fullName>
    </submittedName>
</protein>
<feature type="compositionally biased region" description="Basic and acidic residues" evidence="1">
    <location>
        <begin position="34"/>
        <end position="45"/>
    </location>
</feature>
<reference evidence="2" key="1">
    <citation type="submission" date="2017-07" db="EMBL/GenBank/DDBJ databases">
        <title>Taro Niue Genome Assembly and Annotation.</title>
        <authorList>
            <person name="Atibalentja N."/>
            <person name="Keating K."/>
            <person name="Fields C.J."/>
        </authorList>
    </citation>
    <scope>NUCLEOTIDE SEQUENCE</scope>
    <source>
        <strain evidence="2">Niue_2</strain>
        <tissue evidence="2">Leaf</tissue>
    </source>
</reference>
<accession>A0A843TJG3</accession>
<gene>
    <name evidence="2" type="ORF">Taro_000999</name>
</gene>